<keyword evidence="1" id="KW-0472">Membrane</keyword>
<keyword evidence="2" id="KW-0808">Transferase</keyword>
<comment type="caution">
    <text evidence="2">The sequence shown here is derived from an EMBL/GenBank/DDBJ whole genome shotgun (WGS) entry which is preliminary data.</text>
</comment>
<reference evidence="2" key="1">
    <citation type="journal article" date="2022" name="Int. J. Mol. Sci.">
        <title>Draft Genome of Tanacetum Coccineum: Genomic Comparison of Closely Related Tanacetum-Family Plants.</title>
        <authorList>
            <person name="Yamashiro T."/>
            <person name="Shiraishi A."/>
            <person name="Nakayama K."/>
            <person name="Satake H."/>
        </authorList>
    </citation>
    <scope>NUCLEOTIDE SEQUENCE</scope>
</reference>
<dbReference type="EMBL" id="BQNB010015271">
    <property type="protein sequence ID" value="GJT38029.1"/>
    <property type="molecule type" value="Genomic_DNA"/>
</dbReference>
<name>A0ABQ5DGB5_9ASTR</name>
<proteinExistence type="predicted"/>
<evidence type="ECO:0000313" key="3">
    <source>
        <dbReference type="Proteomes" id="UP001151760"/>
    </source>
</evidence>
<keyword evidence="3" id="KW-1185">Reference proteome</keyword>
<sequence length="451" mass="51304">MPRECLKIIESKSKVRQSRNKAVVAKMSTSSSTQAVSSDVAELKDMVRRINSHRKNHARNWWYEEGKTRKEKANDQIEKFYEIFRDLSFEISFTDALMLMPKFASTLKTLIGNKEKLSELARTPLNENCSAVILNKLPKKLGDPGRFLIPCEFTGITTCNALADLGASINLMPYSVWNNLSLPELTPTCMTLELADRSITKPIGIAEDVFVNVGKFQFPADFVVVDFEPDPRVPLILGRCFLKTSHALIDVYEGVPPLCWQGSHHNQSGPNFQITHDFLFNGRSNSLLALEDDPTSSEVDPNLSRLNLKERATQQLEYDTLEGAERQVALSKLLNDLKDEEKASSSQKRFSRPHKARPSLGNFARYQRVFQDPTYDLKDQEKTTFLPHGTELLPIVACLLGYAMLLAIFPKMYDGNLPRYDWKKRWKHQCLDDFRGLPGTLLYVPIPLERC</sequence>
<keyword evidence="1" id="KW-0812">Transmembrane</keyword>
<feature type="transmembrane region" description="Helical" evidence="1">
    <location>
        <begin position="392"/>
        <end position="409"/>
    </location>
</feature>
<organism evidence="2 3">
    <name type="scientific">Tanacetum coccineum</name>
    <dbReference type="NCBI Taxonomy" id="301880"/>
    <lineage>
        <taxon>Eukaryota</taxon>
        <taxon>Viridiplantae</taxon>
        <taxon>Streptophyta</taxon>
        <taxon>Embryophyta</taxon>
        <taxon>Tracheophyta</taxon>
        <taxon>Spermatophyta</taxon>
        <taxon>Magnoliopsida</taxon>
        <taxon>eudicotyledons</taxon>
        <taxon>Gunneridae</taxon>
        <taxon>Pentapetalae</taxon>
        <taxon>asterids</taxon>
        <taxon>campanulids</taxon>
        <taxon>Asterales</taxon>
        <taxon>Asteraceae</taxon>
        <taxon>Asteroideae</taxon>
        <taxon>Anthemideae</taxon>
        <taxon>Anthemidinae</taxon>
        <taxon>Tanacetum</taxon>
    </lineage>
</organism>
<reference evidence="2" key="2">
    <citation type="submission" date="2022-01" db="EMBL/GenBank/DDBJ databases">
        <authorList>
            <person name="Yamashiro T."/>
            <person name="Shiraishi A."/>
            <person name="Satake H."/>
            <person name="Nakayama K."/>
        </authorList>
    </citation>
    <scope>NUCLEOTIDE SEQUENCE</scope>
</reference>
<dbReference type="GO" id="GO:0003964">
    <property type="term" value="F:RNA-directed DNA polymerase activity"/>
    <property type="evidence" value="ECO:0007669"/>
    <property type="project" value="UniProtKB-KW"/>
</dbReference>
<keyword evidence="2" id="KW-0695">RNA-directed DNA polymerase</keyword>
<keyword evidence="1" id="KW-1133">Transmembrane helix</keyword>
<gene>
    <name evidence="2" type="ORF">Tco_0937894</name>
</gene>
<evidence type="ECO:0000313" key="2">
    <source>
        <dbReference type="EMBL" id="GJT38029.1"/>
    </source>
</evidence>
<dbReference type="Gene3D" id="2.40.70.10">
    <property type="entry name" value="Acid Proteases"/>
    <property type="match status" value="1"/>
</dbReference>
<evidence type="ECO:0000256" key="1">
    <source>
        <dbReference type="SAM" id="Phobius"/>
    </source>
</evidence>
<dbReference type="PANTHER" id="PTHR33067">
    <property type="entry name" value="RNA-DIRECTED DNA POLYMERASE-RELATED"/>
    <property type="match status" value="1"/>
</dbReference>
<dbReference type="Proteomes" id="UP001151760">
    <property type="component" value="Unassembled WGS sequence"/>
</dbReference>
<dbReference type="PANTHER" id="PTHR33067:SF35">
    <property type="entry name" value="ASPARTIC PEPTIDASE DDI1-TYPE DOMAIN-CONTAINING PROTEIN"/>
    <property type="match status" value="1"/>
</dbReference>
<keyword evidence="2" id="KW-0548">Nucleotidyltransferase</keyword>
<dbReference type="CDD" id="cd00303">
    <property type="entry name" value="retropepsin_like"/>
    <property type="match status" value="1"/>
</dbReference>
<protein>
    <submittedName>
        <fullName evidence="2">Reverse transcriptase domain-containing protein</fullName>
    </submittedName>
</protein>
<dbReference type="InterPro" id="IPR021109">
    <property type="entry name" value="Peptidase_aspartic_dom_sf"/>
</dbReference>
<accession>A0ABQ5DGB5</accession>